<evidence type="ECO:0000256" key="1">
    <source>
        <dbReference type="ARBA" id="ARBA00022801"/>
    </source>
</evidence>
<dbReference type="AlphaFoldDB" id="A0A316YJV8"/>
<gene>
    <name evidence="3" type="ORF">FA10DRAFT_287563</name>
</gene>
<reference evidence="3 4" key="1">
    <citation type="journal article" date="2018" name="Mol. Biol. Evol.">
        <title>Broad Genomic Sampling Reveals a Smut Pathogenic Ancestry of the Fungal Clade Ustilaginomycotina.</title>
        <authorList>
            <person name="Kijpornyongpan T."/>
            <person name="Mondo S.J."/>
            <person name="Barry K."/>
            <person name="Sandor L."/>
            <person name="Lee J."/>
            <person name="Lipzen A."/>
            <person name="Pangilinan J."/>
            <person name="LaButti K."/>
            <person name="Hainaut M."/>
            <person name="Henrissat B."/>
            <person name="Grigoriev I.V."/>
            <person name="Spatafora J.W."/>
            <person name="Aime M.C."/>
        </authorList>
    </citation>
    <scope>NUCLEOTIDE SEQUENCE [LARGE SCALE GENOMIC DNA]</scope>
    <source>
        <strain evidence="3 4">MCA 4198</strain>
    </source>
</reference>
<dbReference type="InterPro" id="IPR010905">
    <property type="entry name" value="Glyco_hydro_88"/>
</dbReference>
<dbReference type="RefSeq" id="XP_025376905.1">
    <property type="nucleotide sequence ID" value="XM_025524148.1"/>
</dbReference>
<dbReference type="Pfam" id="PF07470">
    <property type="entry name" value="Glyco_hydro_88"/>
    <property type="match status" value="1"/>
</dbReference>
<evidence type="ECO:0000313" key="3">
    <source>
        <dbReference type="EMBL" id="PWN89707.1"/>
    </source>
</evidence>
<protein>
    <recommendedName>
        <fullName evidence="5">Six-hairpin glycosidase</fullName>
    </recommendedName>
</protein>
<dbReference type="GeneID" id="37046064"/>
<feature type="chain" id="PRO_5016454975" description="Six-hairpin glycosidase" evidence="2">
    <location>
        <begin position="19"/>
        <end position="413"/>
    </location>
</feature>
<dbReference type="OrthoDB" id="4138492at2759"/>
<organism evidence="3 4">
    <name type="scientific">Acaromyces ingoldii</name>
    <dbReference type="NCBI Taxonomy" id="215250"/>
    <lineage>
        <taxon>Eukaryota</taxon>
        <taxon>Fungi</taxon>
        <taxon>Dikarya</taxon>
        <taxon>Basidiomycota</taxon>
        <taxon>Ustilaginomycotina</taxon>
        <taxon>Exobasidiomycetes</taxon>
        <taxon>Exobasidiales</taxon>
        <taxon>Cryptobasidiaceae</taxon>
        <taxon>Acaromyces</taxon>
    </lineage>
</organism>
<proteinExistence type="predicted"/>
<evidence type="ECO:0000313" key="4">
    <source>
        <dbReference type="Proteomes" id="UP000245768"/>
    </source>
</evidence>
<dbReference type="SUPFAM" id="SSF48208">
    <property type="entry name" value="Six-hairpin glycosidases"/>
    <property type="match status" value="1"/>
</dbReference>
<dbReference type="Gene3D" id="1.50.10.10">
    <property type="match status" value="1"/>
</dbReference>
<keyword evidence="1" id="KW-0378">Hydrolase</keyword>
<dbReference type="GO" id="GO:0005975">
    <property type="term" value="P:carbohydrate metabolic process"/>
    <property type="evidence" value="ECO:0007669"/>
    <property type="project" value="InterPro"/>
</dbReference>
<dbReference type="InterPro" id="IPR012341">
    <property type="entry name" value="6hp_glycosidase-like_sf"/>
</dbReference>
<sequence length="413" mass="44520">MKLAPMALLAALATAAAAAPMWRAFQVPSPRGTDFDAGFDISAVVEQAKRLASHSWEYGTLAEALLELYNPEYAVYYREAFPDGAVPTPSPRIPALSYASQKFNFAEGTLSPGDGANGDPASLGVSAILLSPTNDTVKQAASKQLEHLFAAPRFYNGAISQRDAVPELWADGMSMIQPFMAYYGASTNNASMIKDAGRQELLYRDVLIANTTEPWKGLLTHIVGPQAQTLGIWATGNGWAALGMARVLATLKHYAPTKSSSKKLQCEIKDAMLAIFRGLKAVQTEPTTGLWRNYLVGGPQSQNQTGQSWFGDASGSAALVAGALRLAVLEPDTCWELYESTKDVRDAVVRSVDPNTGIAKPTVNPLDWYTTEAYTKGSPEGQAFVINMYAAWRDCVKHSCCPKNDAPSSMYTS</sequence>
<feature type="signal peptide" evidence="2">
    <location>
        <begin position="1"/>
        <end position="18"/>
    </location>
</feature>
<evidence type="ECO:0000256" key="2">
    <source>
        <dbReference type="SAM" id="SignalP"/>
    </source>
</evidence>
<name>A0A316YJV8_9BASI</name>
<evidence type="ECO:0008006" key="5">
    <source>
        <dbReference type="Google" id="ProtNLM"/>
    </source>
</evidence>
<dbReference type="STRING" id="215250.A0A316YJV8"/>
<dbReference type="PANTHER" id="PTHR41814">
    <property type="entry name" value="EXPRESSED PROTEIN"/>
    <property type="match status" value="1"/>
</dbReference>
<accession>A0A316YJV8</accession>
<keyword evidence="2" id="KW-0732">Signal</keyword>
<dbReference type="Proteomes" id="UP000245768">
    <property type="component" value="Unassembled WGS sequence"/>
</dbReference>
<dbReference type="InParanoid" id="A0A316YJV8"/>
<dbReference type="PANTHER" id="PTHR41814:SF1">
    <property type="entry name" value="CELLULASE"/>
    <property type="match status" value="1"/>
</dbReference>
<keyword evidence="4" id="KW-1185">Reference proteome</keyword>
<dbReference type="InterPro" id="IPR008928">
    <property type="entry name" value="6-hairpin_glycosidase_sf"/>
</dbReference>
<dbReference type="EMBL" id="KZ819637">
    <property type="protein sequence ID" value="PWN89707.1"/>
    <property type="molecule type" value="Genomic_DNA"/>
</dbReference>
<dbReference type="GO" id="GO:0016787">
    <property type="term" value="F:hydrolase activity"/>
    <property type="evidence" value="ECO:0007669"/>
    <property type="project" value="UniProtKB-KW"/>
</dbReference>